<reference evidence="1" key="1">
    <citation type="submission" date="2020-08" db="EMBL/GenBank/DDBJ databases">
        <title>Multicomponent nature underlies the extraordinary mechanical properties of spider dragline silk.</title>
        <authorList>
            <person name="Kono N."/>
            <person name="Nakamura H."/>
            <person name="Mori M."/>
            <person name="Yoshida Y."/>
            <person name="Ohtoshi R."/>
            <person name="Malay A.D."/>
            <person name="Moran D.A.P."/>
            <person name="Tomita M."/>
            <person name="Numata K."/>
            <person name="Arakawa K."/>
        </authorList>
    </citation>
    <scope>NUCLEOTIDE SEQUENCE</scope>
</reference>
<organism evidence="1 2">
    <name type="scientific">Nephila pilipes</name>
    <name type="common">Giant wood spider</name>
    <name type="synonym">Nephila maculata</name>
    <dbReference type="NCBI Taxonomy" id="299642"/>
    <lineage>
        <taxon>Eukaryota</taxon>
        <taxon>Metazoa</taxon>
        <taxon>Ecdysozoa</taxon>
        <taxon>Arthropoda</taxon>
        <taxon>Chelicerata</taxon>
        <taxon>Arachnida</taxon>
        <taxon>Araneae</taxon>
        <taxon>Araneomorphae</taxon>
        <taxon>Entelegynae</taxon>
        <taxon>Araneoidea</taxon>
        <taxon>Nephilidae</taxon>
        <taxon>Nephila</taxon>
    </lineage>
</organism>
<sequence length="103" mass="11908">MPFDPVKTERYPKSDSTISSTVTNIFLERNENVSLRNTNLNSKSVRNEQIKQRQTSTLRQKTSEINMKTYIFKTKNLCESGTTIRTTTLGALENQRRPEIPKN</sequence>
<accession>A0A8X6TM16</accession>
<comment type="caution">
    <text evidence="1">The sequence shown here is derived from an EMBL/GenBank/DDBJ whole genome shotgun (WGS) entry which is preliminary data.</text>
</comment>
<protein>
    <submittedName>
        <fullName evidence="1">Uncharacterized protein</fullName>
    </submittedName>
</protein>
<keyword evidence="2" id="KW-1185">Reference proteome</keyword>
<name>A0A8X6TM16_NEPPI</name>
<dbReference type="AlphaFoldDB" id="A0A8X6TM16"/>
<evidence type="ECO:0000313" key="2">
    <source>
        <dbReference type="Proteomes" id="UP000887013"/>
    </source>
</evidence>
<dbReference type="EMBL" id="BMAW01106514">
    <property type="protein sequence ID" value="GFT24779.1"/>
    <property type="molecule type" value="Genomic_DNA"/>
</dbReference>
<proteinExistence type="predicted"/>
<evidence type="ECO:0000313" key="1">
    <source>
        <dbReference type="EMBL" id="GFT24779.1"/>
    </source>
</evidence>
<dbReference type="Proteomes" id="UP000887013">
    <property type="component" value="Unassembled WGS sequence"/>
</dbReference>
<gene>
    <name evidence="1" type="ORF">NPIL_237611</name>
</gene>